<feature type="compositionally biased region" description="Low complexity" evidence="1">
    <location>
        <begin position="340"/>
        <end position="353"/>
    </location>
</feature>
<feature type="compositionally biased region" description="Low complexity" evidence="1">
    <location>
        <begin position="529"/>
        <end position="543"/>
    </location>
</feature>
<feature type="compositionally biased region" description="Basic and acidic residues" evidence="1">
    <location>
        <begin position="418"/>
        <end position="437"/>
    </location>
</feature>
<sequence>MPPWASVSCTPASTPAWPSTPCDPALSAPAHSAPAAKLRSPGRFRRGEEHWGWAWDCDWECPVARSPTGEGAPTSLSPMARLLNFPIHFSRACWSLVASLVAWLRPQPEASLPASVAAQLTGATAGGGEREGAVRVELGRTDAPIGADASVKLGTRLAVSTSGESEAASVSATPAVSAASRPSAAPPPSDASALRCSDPASEKSARADTLVDVTLTSPMSVPSTRIALSTCGEAPGPGAASASAPTAASEATPASPPSPEHIAIRFSVPPTPSTRGSVTEQSGGTDVRVKVAVEVNVSPLPPVPSLVMADRTMEKTSKPEAMFTTAPVAVCVSAPATYPASTTSALGSSGLPPSCTPGPTPSSPAPQEEQPVGPSPSVAIEATGTAESLVYREQLRNRFSSILAEGAAYTRPGSPARSPEEKATLPESGREEVEGGRPSESGPSPGGRPKGTSTLSATTSSPPLPALGRSDLSASPASNPSALSSSQPVSRPTSQLSAERPSPIDRKKAGRQSPHSKRKVAESTRRLSRISSPPSSPASPSTTPRRRTPS</sequence>
<dbReference type="EMBL" id="ML000152">
    <property type="protein sequence ID" value="RKO84395.1"/>
    <property type="molecule type" value="Genomic_DNA"/>
</dbReference>
<feature type="compositionally biased region" description="Low complexity" evidence="1">
    <location>
        <begin position="450"/>
        <end position="490"/>
    </location>
</feature>
<feature type="non-terminal residue" evidence="2">
    <location>
        <position position="550"/>
    </location>
</feature>
<feature type="compositionally biased region" description="Low complexity" evidence="1">
    <location>
        <begin position="232"/>
        <end position="253"/>
    </location>
</feature>
<reference evidence="3" key="1">
    <citation type="journal article" date="2018" name="Nat. Microbiol.">
        <title>Leveraging single-cell genomics to expand the fungal tree of life.</title>
        <authorList>
            <person name="Ahrendt S.R."/>
            <person name="Quandt C.A."/>
            <person name="Ciobanu D."/>
            <person name="Clum A."/>
            <person name="Salamov A."/>
            <person name="Andreopoulos B."/>
            <person name="Cheng J.F."/>
            <person name="Woyke T."/>
            <person name="Pelin A."/>
            <person name="Henrissat B."/>
            <person name="Reynolds N.K."/>
            <person name="Benny G.L."/>
            <person name="Smith M.E."/>
            <person name="James T.Y."/>
            <person name="Grigoriev I.V."/>
        </authorList>
    </citation>
    <scope>NUCLEOTIDE SEQUENCE [LARGE SCALE GENOMIC DNA]</scope>
</reference>
<evidence type="ECO:0000256" key="1">
    <source>
        <dbReference type="SAM" id="MobiDB-lite"/>
    </source>
</evidence>
<dbReference type="Proteomes" id="UP000269721">
    <property type="component" value="Unassembled WGS sequence"/>
</dbReference>
<feature type="compositionally biased region" description="Pro residues" evidence="1">
    <location>
        <begin position="354"/>
        <end position="364"/>
    </location>
</feature>
<gene>
    <name evidence="2" type="ORF">BDK51DRAFT_49107</name>
</gene>
<evidence type="ECO:0000313" key="2">
    <source>
        <dbReference type="EMBL" id="RKO84395.1"/>
    </source>
</evidence>
<feature type="compositionally biased region" description="Basic residues" evidence="1">
    <location>
        <begin position="508"/>
        <end position="518"/>
    </location>
</feature>
<feature type="region of interest" description="Disordered" evidence="1">
    <location>
        <begin position="228"/>
        <end position="260"/>
    </location>
</feature>
<dbReference type="AlphaFoldDB" id="A0A4P9VZH3"/>
<name>A0A4P9VZH3_9FUNG</name>
<feature type="region of interest" description="Disordered" evidence="1">
    <location>
        <begin position="407"/>
        <end position="550"/>
    </location>
</feature>
<organism evidence="2 3">
    <name type="scientific">Blyttiomyces helicus</name>
    <dbReference type="NCBI Taxonomy" id="388810"/>
    <lineage>
        <taxon>Eukaryota</taxon>
        <taxon>Fungi</taxon>
        <taxon>Fungi incertae sedis</taxon>
        <taxon>Chytridiomycota</taxon>
        <taxon>Chytridiomycota incertae sedis</taxon>
        <taxon>Chytridiomycetes</taxon>
        <taxon>Chytridiomycetes incertae sedis</taxon>
        <taxon>Blyttiomyces</taxon>
    </lineage>
</organism>
<feature type="region of interest" description="Disordered" evidence="1">
    <location>
        <begin position="340"/>
        <end position="378"/>
    </location>
</feature>
<feature type="compositionally biased region" description="Low complexity" evidence="1">
    <location>
        <begin position="165"/>
        <end position="183"/>
    </location>
</feature>
<keyword evidence="3" id="KW-1185">Reference proteome</keyword>
<protein>
    <submittedName>
        <fullName evidence="2">Uncharacterized protein</fullName>
    </submittedName>
</protein>
<feature type="region of interest" description="Disordered" evidence="1">
    <location>
        <begin position="162"/>
        <end position="211"/>
    </location>
</feature>
<proteinExistence type="predicted"/>
<accession>A0A4P9VZH3</accession>
<evidence type="ECO:0000313" key="3">
    <source>
        <dbReference type="Proteomes" id="UP000269721"/>
    </source>
</evidence>